<feature type="domain" description="RNA 2-O ribose methyltransferase substrate binding" evidence="3">
    <location>
        <begin position="25"/>
        <end position="99"/>
    </location>
</feature>
<dbReference type="Pfam" id="PF08032">
    <property type="entry name" value="SpoU_sub_bind"/>
    <property type="match status" value="1"/>
</dbReference>
<dbReference type="PANTHER" id="PTHR46429:SF1">
    <property type="entry name" value="23S RRNA (GUANOSINE-2'-O-)-METHYLTRANSFERASE RLMB"/>
    <property type="match status" value="1"/>
</dbReference>
<dbReference type="RefSeq" id="WP_011583713.1">
    <property type="nucleotide sequence ID" value="NC_008255.1"/>
</dbReference>
<dbReference type="InterPro" id="IPR004441">
    <property type="entry name" value="rRNA_MeTrfase_TrmH"/>
</dbReference>
<dbReference type="InterPro" id="IPR029028">
    <property type="entry name" value="Alpha/beta_knot_MTases"/>
</dbReference>
<dbReference type="GO" id="GO:0005829">
    <property type="term" value="C:cytosol"/>
    <property type="evidence" value="ECO:0007669"/>
    <property type="project" value="TreeGrafter"/>
</dbReference>
<dbReference type="CDD" id="cd18103">
    <property type="entry name" value="SpoU-like_RlmB"/>
    <property type="match status" value="1"/>
</dbReference>
<dbReference type="GO" id="GO:0032259">
    <property type="term" value="P:methylation"/>
    <property type="evidence" value="ECO:0007669"/>
    <property type="project" value="UniProtKB-KW"/>
</dbReference>
<dbReference type="Pfam" id="PF00588">
    <property type="entry name" value="SpoU_methylase"/>
    <property type="match status" value="1"/>
</dbReference>
<evidence type="ECO:0000256" key="1">
    <source>
        <dbReference type="ARBA" id="ARBA00022603"/>
    </source>
</evidence>
<keyword evidence="2 4" id="KW-0808">Transferase</keyword>
<dbReference type="InterPro" id="IPR001537">
    <property type="entry name" value="SpoU_MeTrfase"/>
</dbReference>
<sequence length="268" mass="29648">MDRNYPKKRFSSSYDENKPANDKDMIFGIRPVIEALEAGKEIDKILIQRNIEQAVVQELFELANRVKVPVIKVPVEKLDRVTRKNHQGVICYLSAINFASLDNIVSACFESGKNPLLVMLDRVTDVRNFGAVARSAECLGVDAMIVPSRGAAQLNSDAVKTSAGALYHIPVCRVDHLIDTVKYLKQCGLRIIACSEKASINVYDEDLTDPCVILMGSEEDGISMDLLRYADAHVTIPMSGHINSLNVSVATGMILSEVTRQRLKQQSK</sequence>
<keyword evidence="1 4" id="KW-0489">Methyltransferase</keyword>
<organism evidence="4 5">
    <name type="scientific">Cytophaga hutchinsonii (strain ATCC 33406 / DSM 1761 / CIP 103989 / NBRC 15051 / NCIMB 9469 / D465)</name>
    <dbReference type="NCBI Taxonomy" id="269798"/>
    <lineage>
        <taxon>Bacteria</taxon>
        <taxon>Pseudomonadati</taxon>
        <taxon>Bacteroidota</taxon>
        <taxon>Cytophagia</taxon>
        <taxon>Cytophagales</taxon>
        <taxon>Cytophagaceae</taxon>
        <taxon>Cytophaga</taxon>
    </lineage>
</organism>
<keyword evidence="5" id="KW-1185">Reference proteome</keyword>
<dbReference type="GO" id="GO:0141100">
    <property type="term" value="F:tRNA (guanine(18)-2'-O)-methyltransferase activity"/>
    <property type="evidence" value="ECO:0007669"/>
    <property type="project" value="UniProtKB-EC"/>
</dbReference>
<dbReference type="SUPFAM" id="SSF75217">
    <property type="entry name" value="alpha/beta knot"/>
    <property type="match status" value="1"/>
</dbReference>
<dbReference type="Gene3D" id="3.40.1280.10">
    <property type="match status" value="1"/>
</dbReference>
<dbReference type="GO" id="GO:0006396">
    <property type="term" value="P:RNA processing"/>
    <property type="evidence" value="ECO:0007669"/>
    <property type="project" value="InterPro"/>
</dbReference>
<dbReference type="InterPro" id="IPR013123">
    <property type="entry name" value="SpoU_subst-bd"/>
</dbReference>
<dbReference type="OrthoDB" id="9794400at2"/>
<dbReference type="EMBL" id="CP000383">
    <property type="protein sequence ID" value="ABG57597.1"/>
    <property type="molecule type" value="Genomic_DNA"/>
</dbReference>
<evidence type="ECO:0000313" key="4">
    <source>
        <dbReference type="EMBL" id="ABG57597.1"/>
    </source>
</evidence>
<dbReference type="InterPro" id="IPR029064">
    <property type="entry name" value="Ribosomal_eL30-like_sf"/>
</dbReference>
<dbReference type="NCBIfam" id="TIGR00186">
    <property type="entry name" value="rRNA_methyl_3"/>
    <property type="match status" value="1"/>
</dbReference>
<accession>A0A6N4SMT6</accession>
<dbReference type="EC" id="2.1.1.34" evidence="4"/>
<dbReference type="AlphaFoldDB" id="A0A6N4SMT6"/>
<protein>
    <submittedName>
        <fullName evidence="4">tRNA/rRNA methyltransferase, TrmH family</fullName>
        <ecNumber evidence="4">2.1.1.34</ecNumber>
    </submittedName>
</protein>
<dbReference type="Proteomes" id="UP000001822">
    <property type="component" value="Chromosome"/>
</dbReference>
<dbReference type="KEGG" id="chu:CHU_0306"/>
<dbReference type="GO" id="GO:0003723">
    <property type="term" value="F:RNA binding"/>
    <property type="evidence" value="ECO:0007669"/>
    <property type="project" value="InterPro"/>
</dbReference>
<dbReference type="SUPFAM" id="SSF55315">
    <property type="entry name" value="L30e-like"/>
    <property type="match status" value="1"/>
</dbReference>
<dbReference type="Gene3D" id="3.30.1330.30">
    <property type="match status" value="1"/>
</dbReference>
<name>A0A6N4SMT6_CYTH3</name>
<gene>
    <name evidence="4" type="primary">trmH</name>
    <name evidence="4" type="ordered locus">CHU_0306</name>
</gene>
<reference evidence="4 5" key="1">
    <citation type="journal article" date="2007" name="Appl. Environ. Microbiol.">
        <title>Genome sequence of the cellulolytic gliding bacterium Cytophaga hutchinsonii.</title>
        <authorList>
            <person name="Xie G."/>
            <person name="Bruce D.C."/>
            <person name="Challacombe J.F."/>
            <person name="Chertkov O."/>
            <person name="Detter J.C."/>
            <person name="Gilna P."/>
            <person name="Han C.S."/>
            <person name="Lucas S."/>
            <person name="Misra M."/>
            <person name="Myers G.L."/>
            <person name="Richardson P."/>
            <person name="Tapia R."/>
            <person name="Thayer N."/>
            <person name="Thompson L.S."/>
            <person name="Brettin T.S."/>
            <person name="Henrissat B."/>
            <person name="Wilson D.B."/>
            <person name="McBride M.J."/>
        </authorList>
    </citation>
    <scope>NUCLEOTIDE SEQUENCE [LARGE SCALE GENOMIC DNA]</scope>
    <source>
        <strain evidence="5">ATCC 33406 / DSM 1761 / CIP 103989 / NBRC 15051 / NCIMB 9469 / D465</strain>
    </source>
</reference>
<dbReference type="InterPro" id="IPR029026">
    <property type="entry name" value="tRNA_m1G_MTases_N"/>
</dbReference>
<dbReference type="PANTHER" id="PTHR46429">
    <property type="entry name" value="23S RRNA (GUANOSINE-2'-O-)-METHYLTRANSFERASE RLMB"/>
    <property type="match status" value="1"/>
</dbReference>
<evidence type="ECO:0000259" key="3">
    <source>
        <dbReference type="SMART" id="SM00967"/>
    </source>
</evidence>
<evidence type="ECO:0000313" key="5">
    <source>
        <dbReference type="Proteomes" id="UP000001822"/>
    </source>
</evidence>
<proteinExistence type="predicted"/>
<dbReference type="SMART" id="SM00967">
    <property type="entry name" value="SpoU_sub_bind"/>
    <property type="match status" value="1"/>
</dbReference>
<evidence type="ECO:0000256" key="2">
    <source>
        <dbReference type="ARBA" id="ARBA00022679"/>
    </source>
</evidence>